<dbReference type="RefSeq" id="WP_136597491.1">
    <property type="nucleotide sequence ID" value="NZ_STGV01000001.1"/>
</dbReference>
<dbReference type="InterPro" id="IPR036430">
    <property type="entry name" value="RNase_T2-like_sf"/>
</dbReference>
<dbReference type="AlphaFoldDB" id="A0A4S8P7Z9"/>
<evidence type="ECO:0000256" key="1">
    <source>
        <dbReference type="ARBA" id="ARBA00007469"/>
    </source>
</evidence>
<protein>
    <submittedName>
        <fullName evidence="4">Ribonuclease T(2)</fullName>
    </submittedName>
</protein>
<sequence>MGRYTGLFAFGLFLAAAAVYGLLPADAPMDRPSPTDTSQATPGPMARAPSPTAKPADPPRGKGFDFYVLALSWSPTFCESEAAARNQDQCGDGKSFGWIVHGLWPQNEKGWPENCATPEGGRVPHAIGRDLLDIMPSMGLIGHQWRKHGSCSGLGKRDYFNLVRQASDKIQIPPEYLEPDTLLRVSPAAIEQSFIRANPGLARSGIAVTCEREKIDEIRICLDTGLGFRACPEVDSRSCRRTEIAIPPAR</sequence>
<dbReference type="PROSITE" id="PS00530">
    <property type="entry name" value="RNASE_T2_1"/>
    <property type="match status" value="1"/>
</dbReference>
<evidence type="ECO:0000313" key="5">
    <source>
        <dbReference type="Proteomes" id="UP000308828"/>
    </source>
</evidence>
<organism evidence="4 5">
    <name type="scientific">Peteryoungia ipomoeae</name>
    <dbReference type="NCBI Taxonomy" id="1210932"/>
    <lineage>
        <taxon>Bacteria</taxon>
        <taxon>Pseudomonadati</taxon>
        <taxon>Pseudomonadota</taxon>
        <taxon>Alphaproteobacteria</taxon>
        <taxon>Hyphomicrobiales</taxon>
        <taxon>Rhizobiaceae</taxon>
        <taxon>Peteryoungia</taxon>
    </lineage>
</organism>
<name>A0A4S8P7Z9_9HYPH</name>
<gene>
    <name evidence="4" type="ORF">FAA97_05580</name>
</gene>
<comment type="similarity">
    <text evidence="1 2">Belongs to the RNase T2 family.</text>
</comment>
<evidence type="ECO:0000313" key="4">
    <source>
        <dbReference type="EMBL" id="THV25655.1"/>
    </source>
</evidence>
<dbReference type="PROSITE" id="PS00531">
    <property type="entry name" value="RNASE_T2_2"/>
    <property type="match status" value="1"/>
</dbReference>
<dbReference type="Pfam" id="PF00445">
    <property type="entry name" value="Ribonuclease_T2"/>
    <property type="match status" value="1"/>
</dbReference>
<dbReference type="OrthoDB" id="4720638at2"/>
<accession>A0A4S8P7Z9</accession>
<dbReference type="SUPFAM" id="SSF55895">
    <property type="entry name" value="Ribonuclease Rh-like"/>
    <property type="match status" value="1"/>
</dbReference>
<proteinExistence type="inferred from homology"/>
<dbReference type="GO" id="GO:0033897">
    <property type="term" value="F:ribonuclease T2 activity"/>
    <property type="evidence" value="ECO:0007669"/>
    <property type="project" value="InterPro"/>
</dbReference>
<feature type="region of interest" description="Disordered" evidence="3">
    <location>
        <begin position="30"/>
        <end position="60"/>
    </location>
</feature>
<dbReference type="GO" id="GO:0003723">
    <property type="term" value="F:RNA binding"/>
    <property type="evidence" value="ECO:0007669"/>
    <property type="project" value="InterPro"/>
</dbReference>
<reference evidence="4 5" key="1">
    <citation type="submission" date="2019-04" db="EMBL/GenBank/DDBJ databases">
        <title>Genome sequence of strain shin9-1.</title>
        <authorList>
            <person name="Gao J."/>
            <person name="Sun J."/>
        </authorList>
    </citation>
    <scope>NUCLEOTIDE SEQUENCE [LARGE SCALE GENOMIC DNA]</scope>
    <source>
        <strain evidence="5">shin9-1</strain>
    </source>
</reference>
<dbReference type="Proteomes" id="UP000308828">
    <property type="component" value="Unassembled WGS sequence"/>
</dbReference>
<dbReference type="EMBL" id="STGV01000001">
    <property type="protein sequence ID" value="THV25655.1"/>
    <property type="molecule type" value="Genomic_DNA"/>
</dbReference>
<dbReference type="InterPro" id="IPR018188">
    <property type="entry name" value="RNase_T2_His_AS_1"/>
</dbReference>
<keyword evidence="5" id="KW-1185">Reference proteome</keyword>
<dbReference type="PANTHER" id="PTHR11240">
    <property type="entry name" value="RIBONUCLEASE T2"/>
    <property type="match status" value="1"/>
</dbReference>
<dbReference type="Gene3D" id="3.90.730.10">
    <property type="entry name" value="Ribonuclease T2-like"/>
    <property type="match status" value="1"/>
</dbReference>
<dbReference type="CDD" id="cd01062">
    <property type="entry name" value="RNase_T2_prok"/>
    <property type="match status" value="1"/>
</dbReference>
<evidence type="ECO:0000256" key="3">
    <source>
        <dbReference type="SAM" id="MobiDB-lite"/>
    </source>
</evidence>
<evidence type="ECO:0000256" key="2">
    <source>
        <dbReference type="RuleBase" id="RU004328"/>
    </source>
</evidence>
<dbReference type="InterPro" id="IPR039378">
    <property type="entry name" value="RNase_T2_prok"/>
</dbReference>
<dbReference type="PANTHER" id="PTHR11240:SF22">
    <property type="entry name" value="RIBONUCLEASE T2"/>
    <property type="match status" value="1"/>
</dbReference>
<dbReference type="InterPro" id="IPR033130">
    <property type="entry name" value="RNase_T2_His_AS_2"/>
</dbReference>
<dbReference type="GO" id="GO:0006401">
    <property type="term" value="P:RNA catabolic process"/>
    <property type="evidence" value="ECO:0007669"/>
    <property type="project" value="UniProtKB-ARBA"/>
</dbReference>
<comment type="caution">
    <text evidence="4">The sequence shown here is derived from an EMBL/GenBank/DDBJ whole genome shotgun (WGS) entry which is preliminary data.</text>
</comment>
<dbReference type="InterPro" id="IPR001568">
    <property type="entry name" value="RNase_T2-like"/>
</dbReference>